<protein>
    <submittedName>
        <fullName evidence="1">Iron import ATP-binding/permease protein IrtA</fullName>
        <ecNumber evidence="1">3.6.3.-</ecNumber>
    </submittedName>
</protein>
<reference evidence="1 2" key="1">
    <citation type="submission" date="2018-06" db="EMBL/GenBank/DDBJ databases">
        <authorList>
            <consortium name="Pathogen Informatics"/>
            <person name="Doyle S."/>
        </authorList>
    </citation>
    <scope>NUCLEOTIDE SEQUENCE [LARGE SCALE GENOMIC DNA]</scope>
    <source>
        <strain evidence="1 2">NCTC11535</strain>
    </source>
</reference>
<sequence>MFEALDKINYGLTILLVAHRFTTISHADHIVVLDGGRVVGSGTHDSLLSSCKFYADMFRAQRDYR</sequence>
<dbReference type="GO" id="GO:0005524">
    <property type="term" value="F:ATP binding"/>
    <property type="evidence" value="ECO:0007669"/>
    <property type="project" value="UniProtKB-KW"/>
</dbReference>
<dbReference type="SUPFAM" id="SSF52540">
    <property type="entry name" value="P-loop containing nucleoside triphosphate hydrolases"/>
    <property type="match status" value="1"/>
</dbReference>
<comment type="caution">
    <text evidence="1">The sequence shown here is derived from an EMBL/GenBank/DDBJ whole genome shotgun (WGS) entry which is preliminary data.</text>
</comment>
<dbReference type="InterPro" id="IPR027417">
    <property type="entry name" value="P-loop_NTPase"/>
</dbReference>
<name>A0ABY1VRB5_9ACTO</name>
<dbReference type="EMBL" id="UAPQ01000010">
    <property type="protein sequence ID" value="SPT54201.1"/>
    <property type="molecule type" value="Genomic_DNA"/>
</dbReference>
<keyword evidence="2" id="KW-1185">Reference proteome</keyword>
<evidence type="ECO:0000313" key="1">
    <source>
        <dbReference type="EMBL" id="SPT54201.1"/>
    </source>
</evidence>
<organism evidence="1 2">
    <name type="scientific">Actinomyces bovis</name>
    <dbReference type="NCBI Taxonomy" id="1658"/>
    <lineage>
        <taxon>Bacteria</taxon>
        <taxon>Bacillati</taxon>
        <taxon>Actinomycetota</taxon>
        <taxon>Actinomycetes</taxon>
        <taxon>Actinomycetales</taxon>
        <taxon>Actinomycetaceae</taxon>
        <taxon>Actinomyces</taxon>
    </lineage>
</organism>
<keyword evidence="1" id="KW-0378">Hydrolase</keyword>
<dbReference type="InterPro" id="IPR039421">
    <property type="entry name" value="Type_1_exporter"/>
</dbReference>
<dbReference type="GO" id="GO:0016787">
    <property type="term" value="F:hydrolase activity"/>
    <property type="evidence" value="ECO:0007669"/>
    <property type="project" value="UniProtKB-KW"/>
</dbReference>
<accession>A0ABY1VRB5</accession>
<dbReference type="PANTHER" id="PTHR43394">
    <property type="entry name" value="ATP-DEPENDENT PERMEASE MDL1, MITOCHONDRIAL"/>
    <property type="match status" value="1"/>
</dbReference>
<proteinExistence type="predicted"/>
<keyword evidence="1" id="KW-0547">Nucleotide-binding</keyword>
<dbReference type="EC" id="3.6.3.-" evidence="1"/>
<dbReference type="Proteomes" id="UP000250006">
    <property type="component" value="Unassembled WGS sequence"/>
</dbReference>
<evidence type="ECO:0000313" key="2">
    <source>
        <dbReference type="Proteomes" id="UP000250006"/>
    </source>
</evidence>
<keyword evidence="1" id="KW-0067">ATP-binding</keyword>
<dbReference type="PANTHER" id="PTHR43394:SF1">
    <property type="entry name" value="ATP-BINDING CASSETTE SUB-FAMILY B MEMBER 10, MITOCHONDRIAL"/>
    <property type="match status" value="1"/>
</dbReference>
<gene>
    <name evidence="1" type="primary">irtA_4</name>
    <name evidence="1" type="ORF">NCTC11535_01911</name>
</gene>
<dbReference type="Gene3D" id="3.40.50.300">
    <property type="entry name" value="P-loop containing nucleotide triphosphate hydrolases"/>
    <property type="match status" value="1"/>
</dbReference>